<accession>A0A842IN11</accession>
<name>A0A842IN11_9FLAO</name>
<dbReference type="SUPFAM" id="SSF49299">
    <property type="entry name" value="PKD domain"/>
    <property type="match status" value="1"/>
</dbReference>
<keyword evidence="1" id="KW-0175">Coiled coil</keyword>
<dbReference type="PROSITE" id="PS51257">
    <property type="entry name" value="PROKAR_LIPOPROTEIN"/>
    <property type="match status" value="1"/>
</dbReference>
<dbReference type="Proteomes" id="UP000533900">
    <property type="component" value="Unassembled WGS sequence"/>
</dbReference>
<keyword evidence="4" id="KW-1185">Reference proteome</keyword>
<proteinExistence type="predicted"/>
<sequence length="412" mass="44598">MATKNKRIMKTNMSRLRLFSLAVLLTLCACVSDDLADVGDLEDITGPTPFYNFSEITSAEFDCEDNELSANYQFNFQAGSNLAVNGTKYLWSVTDSNGSSLNVPLINKDLPILKLLIDAELTDVRAIEEDIADLEFKIPCEDDPARVVVMEAELATLEQALIDAQNALSDEVLQNVADLEAQILALVPATLEDQELIIEFPGPGTYNVGLTVTDNLGKSDVTERTITVNQAVPTIPVPEIAEASFEDNSLFDGTGDGRDSWRVPSNSAWSPLGGGTTVIQINTDTSPGVGADLPDGVQAAKFPPDGARVAYQEIEVTPGAEYVLTYFSAFEEDAPGQMKVSILSPNTSNFAEAQLEENIIAFRVDTNAGRVDNVFQQHSITFEAGENESVIIFANNSGVEARLDAFNIIVRQ</sequence>
<gene>
    <name evidence="3" type="ORF">H7F21_03430</name>
</gene>
<feature type="chain" id="PRO_5032486848" evidence="2">
    <location>
        <begin position="37"/>
        <end position="412"/>
    </location>
</feature>
<dbReference type="InterPro" id="IPR035986">
    <property type="entry name" value="PKD_dom_sf"/>
</dbReference>
<dbReference type="Gene3D" id="2.60.40.10">
    <property type="entry name" value="Immunoglobulins"/>
    <property type="match status" value="1"/>
</dbReference>
<evidence type="ECO:0000313" key="4">
    <source>
        <dbReference type="Proteomes" id="UP000533900"/>
    </source>
</evidence>
<keyword evidence="2" id="KW-0732">Signal</keyword>
<evidence type="ECO:0000256" key="1">
    <source>
        <dbReference type="SAM" id="Coils"/>
    </source>
</evidence>
<feature type="signal peptide" evidence="2">
    <location>
        <begin position="1"/>
        <end position="36"/>
    </location>
</feature>
<evidence type="ECO:0000256" key="2">
    <source>
        <dbReference type="SAM" id="SignalP"/>
    </source>
</evidence>
<dbReference type="EMBL" id="JACLCP010000001">
    <property type="protein sequence ID" value="MBC2844131.1"/>
    <property type="molecule type" value="Genomic_DNA"/>
</dbReference>
<dbReference type="InterPro" id="IPR013783">
    <property type="entry name" value="Ig-like_fold"/>
</dbReference>
<reference evidence="3" key="1">
    <citation type="submission" date="2020-08" db="EMBL/GenBank/DDBJ databases">
        <title>Winogradskyella ouciana sp. nov., isolated from the hadal seawater of the Mariana Trench.</title>
        <authorList>
            <person name="He X."/>
        </authorList>
    </citation>
    <scope>NUCLEOTIDE SEQUENCE [LARGE SCALE GENOMIC DNA]</scope>
    <source>
        <strain evidence="3">KCTC 52348</strain>
    </source>
</reference>
<feature type="coiled-coil region" evidence="1">
    <location>
        <begin position="147"/>
        <end position="182"/>
    </location>
</feature>
<comment type="caution">
    <text evidence="3">The sequence shown here is derived from an EMBL/GenBank/DDBJ whole genome shotgun (WGS) entry which is preliminary data.</text>
</comment>
<dbReference type="Gene3D" id="2.60.120.260">
    <property type="entry name" value="Galactose-binding domain-like"/>
    <property type="match status" value="1"/>
</dbReference>
<evidence type="ECO:0000313" key="3">
    <source>
        <dbReference type="EMBL" id="MBC2844131.1"/>
    </source>
</evidence>
<dbReference type="CDD" id="cd00146">
    <property type="entry name" value="PKD"/>
    <property type="match status" value="1"/>
</dbReference>
<protein>
    <submittedName>
        <fullName evidence="3">PKD domain-containing protein</fullName>
    </submittedName>
</protein>
<organism evidence="3 4">
    <name type="scientific">Winogradskyella flava</name>
    <dbReference type="NCBI Taxonomy" id="1884876"/>
    <lineage>
        <taxon>Bacteria</taxon>
        <taxon>Pseudomonadati</taxon>
        <taxon>Bacteroidota</taxon>
        <taxon>Flavobacteriia</taxon>
        <taxon>Flavobacteriales</taxon>
        <taxon>Flavobacteriaceae</taxon>
        <taxon>Winogradskyella</taxon>
    </lineage>
</organism>
<dbReference type="AlphaFoldDB" id="A0A842IN11"/>